<reference evidence="1 2" key="1">
    <citation type="submission" date="2019-02" db="EMBL/GenBank/DDBJ databases">
        <title>Pedobacter sp. RP-3-21 sp. nov., isolated from Arctic soil.</title>
        <authorList>
            <person name="Dahal R.H."/>
        </authorList>
    </citation>
    <scope>NUCLEOTIDE SEQUENCE [LARGE SCALE GENOMIC DNA]</scope>
    <source>
        <strain evidence="1 2">RP-3-21</strain>
    </source>
</reference>
<evidence type="ECO:0000313" key="1">
    <source>
        <dbReference type="EMBL" id="TCD28925.1"/>
    </source>
</evidence>
<protein>
    <recommendedName>
        <fullName evidence="3">Proteic killer suppression protein</fullName>
    </recommendedName>
</protein>
<dbReference type="EMBL" id="SJSO01000002">
    <property type="protein sequence ID" value="TCD28925.1"/>
    <property type="molecule type" value="Genomic_DNA"/>
</dbReference>
<keyword evidence="2" id="KW-1185">Reference proteome</keyword>
<proteinExistence type="predicted"/>
<dbReference type="PANTHER" id="PTHR40266">
    <property type="entry name" value="TOXIN HIGB-1"/>
    <property type="match status" value="1"/>
</dbReference>
<organism evidence="1 2">
    <name type="scientific">Pedobacter psychrodurus</name>
    <dbReference type="NCBI Taxonomy" id="2530456"/>
    <lineage>
        <taxon>Bacteria</taxon>
        <taxon>Pseudomonadati</taxon>
        <taxon>Bacteroidota</taxon>
        <taxon>Sphingobacteriia</taxon>
        <taxon>Sphingobacteriales</taxon>
        <taxon>Sphingobacteriaceae</taxon>
        <taxon>Pedobacter</taxon>
    </lineage>
</organism>
<dbReference type="Proteomes" id="UP000293925">
    <property type="component" value="Unassembled WGS sequence"/>
</dbReference>
<dbReference type="Pfam" id="PF05015">
    <property type="entry name" value="HigB-like_toxin"/>
    <property type="match status" value="1"/>
</dbReference>
<accession>A0A4R0QA52</accession>
<dbReference type="Gene3D" id="3.30.2310.20">
    <property type="entry name" value="RelE-like"/>
    <property type="match status" value="1"/>
</dbReference>
<dbReference type="RefSeq" id="WP_131526779.1">
    <property type="nucleotide sequence ID" value="NZ_SJSO01000002.1"/>
</dbReference>
<sequence length="102" mass="12350">MEIHFRDEYLEELAENKKFTGKPKFPEEVVIAYKKRIFQVKGAKGTQDLRQIKSLHFEKLKEKKFKDKYSIRLNKAYRLIFEIGKDDRLEIMIIEEINNHYA</sequence>
<dbReference type="AlphaFoldDB" id="A0A4R0QA52"/>
<dbReference type="SUPFAM" id="SSF143011">
    <property type="entry name" value="RelE-like"/>
    <property type="match status" value="1"/>
</dbReference>
<comment type="caution">
    <text evidence="1">The sequence shown here is derived from an EMBL/GenBank/DDBJ whole genome shotgun (WGS) entry which is preliminary data.</text>
</comment>
<dbReference type="PANTHER" id="PTHR40266:SF2">
    <property type="entry name" value="TOXIN HIGB-1"/>
    <property type="match status" value="1"/>
</dbReference>
<name>A0A4R0QA52_9SPHI</name>
<dbReference type="InterPro" id="IPR007711">
    <property type="entry name" value="HigB-1"/>
</dbReference>
<evidence type="ECO:0000313" key="2">
    <source>
        <dbReference type="Proteomes" id="UP000293925"/>
    </source>
</evidence>
<evidence type="ECO:0008006" key="3">
    <source>
        <dbReference type="Google" id="ProtNLM"/>
    </source>
</evidence>
<dbReference type="InterPro" id="IPR035093">
    <property type="entry name" value="RelE/ParE_toxin_dom_sf"/>
</dbReference>
<gene>
    <name evidence="1" type="ORF">EZ456_01825</name>
</gene>
<dbReference type="OrthoDB" id="9801102at2"/>